<accession>A0ABC9W3I8</accession>
<gene>
    <name evidence="1" type="ORF">GRJ2_000328000</name>
</gene>
<dbReference type="EMBL" id="BAAFJT010000001">
    <property type="protein sequence ID" value="GAB0178627.1"/>
    <property type="molecule type" value="Genomic_DNA"/>
</dbReference>
<reference evidence="1 2" key="1">
    <citation type="submission" date="2024-06" db="EMBL/GenBank/DDBJ databases">
        <title>The draft genome of Grus japonensis, version 3.</title>
        <authorList>
            <person name="Nabeshima K."/>
            <person name="Suzuki S."/>
            <person name="Onuma M."/>
        </authorList>
    </citation>
    <scope>NUCLEOTIDE SEQUENCE [LARGE SCALE GENOMIC DNA]</scope>
    <source>
        <strain evidence="1 2">451A</strain>
    </source>
</reference>
<dbReference type="InterPro" id="IPR036034">
    <property type="entry name" value="PDZ_sf"/>
</dbReference>
<evidence type="ECO:0000313" key="1">
    <source>
        <dbReference type="EMBL" id="GAB0178627.1"/>
    </source>
</evidence>
<comment type="caution">
    <text evidence="1">The sequence shown here is derived from an EMBL/GenBank/DDBJ whole genome shotgun (WGS) entry which is preliminary data.</text>
</comment>
<dbReference type="Proteomes" id="UP001623348">
    <property type="component" value="Unassembled WGS sequence"/>
</dbReference>
<proteinExistence type="predicted"/>
<protein>
    <submittedName>
        <fullName evidence="1">Protein Shroom2</fullName>
    </submittedName>
</protein>
<sequence>MEDVGLRSGRERLAGGDPRLGAVLVEPVVVMVEQRAAESYKLVEVLLTGGAPWGFTLKGGREHGEPLIITKGISCSGNRKEAVISEQFGRDCKNDLADVRS</sequence>
<dbReference type="Gene3D" id="2.30.42.10">
    <property type="match status" value="1"/>
</dbReference>
<name>A0ABC9W3I8_GRUJA</name>
<organism evidence="1 2">
    <name type="scientific">Grus japonensis</name>
    <name type="common">Japanese crane</name>
    <name type="synonym">Red-crowned crane</name>
    <dbReference type="NCBI Taxonomy" id="30415"/>
    <lineage>
        <taxon>Eukaryota</taxon>
        <taxon>Metazoa</taxon>
        <taxon>Chordata</taxon>
        <taxon>Craniata</taxon>
        <taxon>Vertebrata</taxon>
        <taxon>Euteleostomi</taxon>
        <taxon>Archelosauria</taxon>
        <taxon>Archosauria</taxon>
        <taxon>Dinosauria</taxon>
        <taxon>Saurischia</taxon>
        <taxon>Theropoda</taxon>
        <taxon>Coelurosauria</taxon>
        <taxon>Aves</taxon>
        <taxon>Neognathae</taxon>
        <taxon>Neoaves</taxon>
        <taxon>Gruiformes</taxon>
        <taxon>Gruidae</taxon>
        <taxon>Grus</taxon>
    </lineage>
</organism>
<keyword evidence="2" id="KW-1185">Reference proteome</keyword>
<evidence type="ECO:0000313" key="2">
    <source>
        <dbReference type="Proteomes" id="UP001623348"/>
    </source>
</evidence>
<dbReference type="AlphaFoldDB" id="A0ABC9W3I8"/>